<evidence type="ECO:0000313" key="4">
    <source>
        <dbReference type="EMBL" id="MFM1347572.1"/>
    </source>
</evidence>
<feature type="domain" description="Big-1" evidence="3">
    <location>
        <begin position="11"/>
        <end position="104"/>
    </location>
</feature>
<proteinExistence type="inferred from homology"/>
<dbReference type="EMBL" id="JBBEST010000006">
    <property type="protein sequence ID" value="MFM1347572.1"/>
    <property type="molecule type" value="Genomic_DNA"/>
</dbReference>
<dbReference type="PANTHER" id="PTHR39576:SF2">
    <property type="entry name" value="ATTACHING AND EFFACING PROTEIN HOMOLOG-RELATED"/>
    <property type="match status" value="1"/>
</dbReference>
<dbReference type="PANTHER" id="PTHR39576">
    <property type="entry name" value="ATTACHING AND EFFACING PROTEIN HOMOLOG-RELATED-RELATED"/>
    <property type="match status" value="1"/>
</dbReference>
<accession>A0ABW9EZR0</accession>
<evidence type="ECO:0000256" key="1">
    <source>
        <dbReference type="ARBA" id="ARBA00010116"/>
    </source>
</evidence>
<reference evidence="4 5" key="1">
    <citation type="journal article" date="2024" name="Infect. Genet. Evol.">
        <title>Characteristics and comparative genome analysis of Yersinia enterocolitica and related species associated with human infections in Switzerland 2019-2023.</title>
        <authorList>
            <person name="Stevens M.J.A."/>
            <person name="Horlbog J.A."/>
            <person name="Diethelm A."/>
            <person name="Stephan R."/>
            <person name="Nuesch-Inderbinen M."/>
        </authorList>
    </citation>
    <scope>NUCLEOTIDE SEQUENCE [LARGE SCALE GENOMIC DNA]</scope>
    <source>
        <strain evidence="4 5">N20-0302</strain>
    </source>
</reference>
<dbReference type="Proteomes" id="UP001629523">
    <property type="component" value="Unassembled WGS sequence"/>
</dbReference>
<comment type="similarity">
    <text evidence="1">Belongs to the intimin/invasin family.</text>
</comment>
<comment type="caution">
    <text evidence="4">The sequence shown here is derived from an EMBL/GenBank/DDBJ whole genome shotgun (WGS) entry which is preliminary data.</text>
</comment>
<dbReference type="InterPro" id="IPR013783">
    <property type="entry name" value="Ig-like_fold"/>
</dbReference>
<evidence type="ECO:0000259" key="3">
    <source>
        <dbReference type="PROSITE" id="PS51127"/>
    </source>
</evidence>
<evidence type="ECO:0000313" key="5">
    <source>
        <dbReference type="Proteomes" id="UP001629523"/>
    </source>
</evidence>
<protein>
    <submittedName>
        <fullName evidence="4">Ig-like domain-containing protein</fullName>
    </submittedName>
</protein>
<dbReference type="InterPro" id="IPR003344">
    <property type="entry name" value="Big_1_dom"/>
</dbReference>
<dbReference type="InterPro" id="IPR008964">
    <property type="entry name" value="Invasin/intimin_cell_adhesion"/>
</dbReference>
<dbReference type="GeneID" id="93972532"/>
<dbReference type="PROSITE" id="PS51127">
    <property type="entry name" value="BIG1"/>
    <property type="match status" value="1"/>
</dbReference>
<keyword evidence="5" id="KW-1185">Reference proteome</keyword>
<feature type="signal peptide" evidence="2">
    <location>
        <begin position="1"/>
        <end position="23"/>
    </location>
</feature>
<dbReference type="RefSeq" id="WP_050075952.1">
    <property type="nucleotide sequence ID" value="NZ_CABHYG010000018.1"/>
</dbReference>
<evidence type="ECO:0000256" key="2">
    <source>
        <dbReference type="SAM" id="SignalP"/>
    </source>
</evidence>
<gene>
    <name evidence="4" type="ORF">WFP14_13555</name>
</gene>
<name>A0ABW9EZR0_9GAMM</name>
<keyword evidence="2" id="KW-0732">Signal</keyword>
<dbReference type="Pfam" id="PF02369">
    <property type="entry name" value="Big_1"/>
    <property type="match status" value="2"/>
</dbReference>
<dbReference type="SUPFAM" id="SSF49373">
    <property type="entry name" value="Invasin/intimin cell-adhesion fragments"/>
    <property type="match status" value="2"/>
</dbReference>
<organism evidence="4 5">
    <name type="scientific">Yersinia proxima</name>
    <dbReference type="NCBI Taxonomy" id="2890316"/>
    <lineage>
        <taxon>Bacteria</taxon>
        <taxon>Pseudomonadati</taxon>
        <taxon>Pseudomonadota</taxon>
        <taxon>Gammaproteobacteria</taxon>
        <taxon>Enterobacterales</taxon>
        <taxon>Yersiniaceae</taxon>
        <taxon>Yersinia</taxon>
    </lineage>
</organism>
<feature type="chain" id="PRO_5047307390" evidence="2">
    <location>
        <begin position="24"/>
        <end position="449"/>
    </location>
</feature>
<dbReference type="InterPro" id="IPR051715">
    <property type="entry name" value="Intimin-Invasin_domain"/>
</dbReference>
<sequence>MTKKNSRAASLSALSFSPATAPADDTTLINLSINYTDEEGSPVADMEVSWAVSGAGATLGSATTSTDENGLAINTLKSSAAGDVTVTASAEDAEPVTSDIIPFTEPVVPPQGDYNLLLIANNNHPSIVNSSVLLTLTVTDELGAVVAGVPVDWSIEPLRGHTIVADVTETDDNGQATAILSNGDSVNGRVTVTAEAAGNTADTIIYYYDPAIAVPYVSNSDNDVIDQYDLANGIQAMIVPPFDVAPGWVFDFYWETNHLNRFYMGNNFPWIIDVSNAMPVSQTLSDGLYHVFYSITDLAGNTTYSPARVITVKAGVNTAPTLLRPLITNLVGNTINYEMAYYEGVKMFIPTSAGNDMMINDTYELHLKLTEMDGTLKTDLLIKSGTVTAENLDPEGDMGIAIEIEWPVLEGIDNARGSFYYSTHRPGDGQERVSVVTGVFVDTVAPHLI</sequence>
<dbReference type="Gene3D" id="2.60.40.10">
    <property type="entry name" value="Immunoglobulins"/>
    <property type="match status" value="2"/>
</dbReference>
<dbReference type="SMART" id="SM00634">
    <property type="entry name" value="BID_1"/>
    <property type="match status" value="2"/>
</dbReference>